<evidence type="ECO:0000256" key="11">
    <source>
        <dbReference type="RuleBase" id="RU004181"/>
    </source>
</evidence>
<dbReference type="Proteomes" id="UP000023795">
    <property type="component" value="Unassembled WGS sequence"/>
</dbReference>
<feature type="active site" evidence="9">
    <location>
        <position position="160"/>
    </location>
</feature>
<dbReference type="PROSITE" id="PS00855">
    <property type="entry name" value="SPASE_II"/>
    <property type="match status" value="1"/>
</dbReference>
<keyword evidence="4 9" id="KW-0812">Transmembrane</keyword>
<dbReference type="UniPathway" id="UPA00665"/>
<dbReference type="AlphaFoldDB" id="L2F780"/>
<feature type="transmembrane region" description="Helical" evidence="9">
    <location>
        <begin position="88"/>
        <end position="105"/>
    </location>
</feature>
<comment type="catalytic activity">
    <reaction evidence="9 10">
        <text>Release of signal peptides from bacterial membrane prolipoproteins. Hydrolyzes -Xaa-Yaa-Zaa-|-(S,diacylglyceryl)Cys-, in which Xaa is hydrophobic (preferably Leu), and Yaa (Ala or Ser) and Zaa (Gly or Ala) have small, neutral side chains.</text>
        <dbReference type="EC" id="3.4.23.36"/>
    </reaction>
</comment>
<reference evidence="12 13" key="1">
    <citation type="journal article" date="2013" name="Genome Announc.">
        <title>Genome Sequence of Moraxella macacae 0408225, a Novel Bacterial Species Isolated from a Cynomolgus Macaque with Epistaxis.</title>
        <authorList>
            <person name="Ladner J.T."/>
            <person name="Whitehouse C.A."/>
            <person name="Koroleva G.I."/>
            <person name="Palacios G.F."/>
        </authorList>
    </citation>
    <scope>NUCLEOTIDE SEQUENCE [LARGE SCALE GENOMIC DNA]</scope>
    <source>
        <strain evidence="12 13">0408225</strain>
    </source>
</reference>
<dbReference type="HAMAP" id="MF_00161">
    <property type="entry name" value="LspA"/>
    <property type="match status" value="1"/>
</dbReference>
<evidence type="ECO:0000256" key="1">
    <source>
        <dbReference type="ARBA" id="ARBA00006139"/>
    </source>
</evidence>
<evidence type="ECO:0000256" key="3">
    <source>
        <dbReference type="ARBA" id="ARBA00022670"/>
    </source>
</evidence>
<feature type="active site" evidence="9">
    <location>
        <position position="141"/>
    </location>
</feature>
<proteinExistence type="inferred from homology"/>
<dbReference type="eggNOG" id="COG0597">
    <property type="taxonomic scope" value="Bacteria"/>
</dbReference>
<dbReference type="PANTHER" id="PTHR33695">
    <property type="entry name" value="LIPOPROTEIN SIGNAL PEPTIDASE"/>
    <property type="match status" value="1"/>
</dbReference>
<comment type="similarity">
    <text evidence="1 9 11">Belongs to the peptidase A8 family.</text>
</comment>
<keyword evidence="5 9" id="KW-0064">Aspartyl protease</keyword>
<comment type="caution">
    <text evidence="12">The sequence shown here is derived from an EMBL/GenBank/DDBJ whole genome shotgun (WGS) entry which is preliminary data.</text>
</comment>
<evidence type="ECO:0000313" key="12">
    <source>
        <dbReference type="EMBL" id="ELA08892.1"/>
    </source>
</evidence>
<dbReference type="GO" id="GO:0006508">
    <property type="term" value="P:proteolysis"/>
    <property type="evidence" value="ECO:0007669"/>
    <property type="project" value="UniProtKB-KW"/>
</dbReference>
<dbReference type="RefSeq" id="WP_009501268.1">
    <property type="nucleotide sequence ID" value="NZ_ANIN01000001.1"/>
</dbReference>
<dbReference type="EMBL" id="ANIN01000001">
    <property type="protein sequence ID" value="ELA08892.1"/>
    <property type="molecule type" value="Genomic_DNA"/>
</dbReference>
<dbReference type="GO" id="GO:0004190">
    <property type="term" value="F:aspartic-type endopeptidase activity"/>
    <property type="evidence" value="ECO:0007669"/>
    <property type="project" value="UniProtKB-UniRule"/>
</dbReference>
<keyword evidence="8 9" id="KW-0472">Membrane</keyword>
<comment type="subcellular location">
    <subcellularLocation>
        <location evidence="9">Cell membrane</location>
        <topology evidence="9">Multi-pass membrane protein</topology>
    </subcellularLocation>
</comment>
<evidence type="ECO:0000256" key="6">
    <source>
        <dbReference type="ARBA" id="ARBA00022801"/>
    </source>
</evidence>
<dbReference type="NCBIfam" id="TIGR00077">
    <property type="entry name" value="lspA"/>
    <property type="match status" value="1"/>
</dbReference>
<feature type="transmembrane region" description="Helical" evidence="9">
    <location>
        <begin position="112"/>
        <end position="131"/>
    </location>
</feature>
<feature type="transmembrane region" description="Helical" evidence="9">
    <location>
        <begin position="21"/>
        <end position="39"/>
    </location>
</feature>
<evidence type="ECO:0000256" key="7">
    <source>
        <dbReference type="ARBA" id="ARBA00022989"/>
    </source>
</evidence>
<evidence type="ECO:0000256" key="10">
    <source>
        <dbReference type="RuleBase" id="RU000594"/>
    </source>
</evidence>
<evidence type="ECO:0000256" key="9">
    <source>
        <dbReference type="HAMAP-Rule" id="MF_00161"/>
    </source>
</evidence>
<dbReference type="PATRIC" id="fig|1230338.3.peg.154"/>
<keyword evidence="13" id="KW-1185">Reference proteome</keyword>
<evidence type="ECO:0000256" key="2">
    <source>
        <dbReference type="ARBA" id="ARBA00022475"/>
    </source>
</evidence>
<dbReference type="GO" id="GO:0005886">
    <property type="term" value="C:plasma membrane"/>
    <property type="evidence" value="ECO:0007669"/>
    <property type="project" value="UniProtKB-SubCell"/>
</dbReference>
<dbReference type="NCBIfam" id="NF011366">
    <property type="entry name" value="PRK14785.1"/>
    <property type="match status" value="1"/>
</dbReference>
<dbReference type="Pfam" id="PF01252">
    <property type="entry name" value="Peptidase_A8"/>
    <property type="match status" value="1"/>
</dbReference>
<keyword evidence="3 9" id="KW-0645">Protease</keyword>
<protein>
    <recommendedName>
        <fullName evidence="9">Lipoprotein signal peptidase</fullName>
        <ecNumber evidence="9">3.4.23.36</ecNumber>
    </recommendedName>
    <alternativeName>
        <fullName evidence="9">Prolipoprotein signal peptidase</fullName>
    </alternativeName>
    <alternativeName>
        <fullName evidence="9">Signal peptidase II</fullName>
        <shortName evidence="9">SPase II</shortName>
    </alternativeName>
</protein>
<evidence type="ECO:0000256" key="4">
    <source>
        <dbReference type="ARBA" id="ARBA00022692"/>
    </source>
</evidence>
<evidence type="ECO:0000256" key="8">
    <source>
        <dbReference type="ARBA" id="ARBA00023136"/>
    </source>
</evidence>
<sequence length="187" mass="20803">MLNHTPNLSDKQNATQLLRANGIKTAVVWYALAVLVIIFDQSSKIYFENRFDLYESVSVIDPVLNWTLAYNYGAAFSFLADQGGWQKWFFAGLASLVSLGIAYYLTKIPKHAKTLALGLGLVLGGAVGNLIDRISYGYVIDFIHVHYADVWDYPIFNIADIGVCVGVVLILFDSVFLESKRLNLVDS</sequence>
<evidence type="ECO:0000313" key="13">
    <source>
        <dbReference type="Proteomes" id="UP000023795"/>
    </source>
</evidence>
<keyword evidence="12" id="KW-0449">Lipoprotein</keyword>
<keyword evidence="7 9" id="KW-1133">Transmembrane helix</keyword>
<keyword evidence="2 9" id="KW-1003">Cell membrane</keyword>
<gene>
    <name evidence="9" type="primary">lspA</name>
    <name evidence="12" type="ORF">MOMA_00730</name>
</gene>
<dbReference type="OrthoDB" id="9810259at2"/>
<organism evidence="12 13">
    <name type="scientific">Moraxella macacae 0408225</name>
    <dbReference type="NCBI Taxonomy" id="1230338"/>
    <lineage>
        <taxon>Bacteria</taxon>
        <taxon>Pseudomonadati</taxon>
        <taxon>Pseudomonadota</taxon>
        <taxon>Gammaproteobacteria</taxon>
        <taxon>Moraxellales</taxon>
        <taxon>Moraxellaceae</taxon>
        <taxon>Moraxella</taxon>
    </lineage>
</organism>
<dbReference type="STRING" id="1230338.MOMA_00730"/>
<keyword evidence="6 9" id="KW-0378">Hydrolase</keyword>
<evidence type="ECO:0000256" key="5">
    <source>
        <dbReference type="ARBA" id="ARBA00022750"/>
    </source>
</evidence>
<dbReference type="PRINTS" id="PR00781">
    <property type="entry name" value="LIPOSIGPTASE"/>
</dbReference>
<name>L2F780_9GAMM</name>
<dbReference type="EC" id="3.4.23.36" evidence="9"/>
<accession>L2F780</accession>
<comment type="function">
    <text evidence="9 10">This protein specifically catalyzes the removal of signal peptides from prolipoproteins.</text>
</comment>
<comment type="pathway">
    <text evidence="9">Protein modification; lipoprotein biosynthesis (signal peptide cleavage).</text>
</comment>
<feature type="transmembrane region" description="Helical" evidence="9">
    <location>
        <begin position="151"/>
        <end position="172"/>
    </location>
</feature>
<dbReference type="InterPro" id="IPR001872">
    <property type="entry name" value="Peptidase_A8"/>
</dbReference>
<dbReference type="PANTHER" id="PTHR33695:SF1">
    <property type="entry name" value="LIPOPROTEIN SIGNAL PEPTIDASE"/>
    <property type="match status" value="1"/>
</dbReference>